<comment type="similarity">
    <text evidence="3 17">Belongs to the complex I subunit 4 family.</text>
</comment>
<feature type="transmembrane region" description="Helical" evidence="17">
    <location>
        <begin position="59"/>
        <end position="78"/>
    </location>
</feature>
<dbReference type="GO" id="GO:0003954">
    <property type="term" value="F:NADH dehydrogenase activity"/>
    <property type="evidence" value="ECO:0007669"/>
    <property type="project" value="TreeGrafter"/>
</dbReference>
<keyword evidence="15 17" id="KW-0472">Membrane</keyword>
<feature type="domain" description="NADH:quinone oxidoreductase/Mrp antiporter transmembrane" evidence="18">
    <location>
        <begin position="103"/>
        <end position="390"/>
    </location>
</feature>
<dbReference type="InterPro" id="IPR001750">
    <property type="entry name" value="ND/Mrp_TM"/>
</dbReference>
<keyword evidence="6 17" id="KW-0813">Transport</keyword>
<name>A0AA50W7N0_9HYME</name>
<feature type="transmembrane region" description="Helical" evidence="17">
    <location>
        <begin position="217"/>
        <end position="237"/>
    </location>
</feature>
<feature type="transmembrane region" description="Helical" evidence="17">
    <location>
        <begin position="299"/>
        <end position="324"/>
    </location>
</feature>
<feature type="transmembrane region" description="Helical" evidence="17">
    <location>
        <begin position="380"/>
        <end position="402"/>
    </location>
</feature>
<keyword evidence="8 17" id="KW-0812">Transmembrane</keyword>
<evidence type="ECO:0000256" key="5">
    <source>
        <dbReference type="ARBA" id="ARBA00021006"/>
    </source>
</evidence>
<evidence type="ECO:0000256" key="2">
    <source>
        <dbReference type="ARBA" id="ARBA00004225"/>
    </source>
</evidence>
<gene>
    <name evidence="19" type="primary">ND4</name>
</gene>
<evidence type="ECO:0000256" key="9">
    <source>
        <dbReference type="ARBA" id="ARBA00022967"/>
    </source>
</evidence>
<comment type="function">
    <text evidence="1">Core subunit of the mitochondrial membrane respiratory chain NADH dehydrogenase (Complex I) that is believed to belong to the minimal assembly required for catalysis. Complex I functions in the transfer of electrons from NADH to the respiratory chain. The immediate electron acceptor for the enzyme is believed to be ubiquinone.</text>
</comment>
<evidence type="ECO:0000256" key="4">
    <source>
        <dbReference type="ARBA" id="ARBA00012944"/>
    </source>
</evidence>
<dbReference type="GO" id="GO:0008137">
    <property type="term" value="F:NADH dehydrogenase (ubiquinone) activity"/>
    <property type="evidence" value="ECO:0007669"/>
    <property type="project" value="UniProtKB-UniRule"/>
</dbReference>
<keyword evidence="10 17" id="KW-0249">Electron transport</keyword>
<feature type="transmembrane region" description="Helical" evidence="17">
    <location>
        <begin position="182"/>
        <end position="205"/>
    </location>
</feature>
<dbReference type="GO" id="GO:0031966">
    <property type="term" value="C:mitochondrial membrane"/>
    <property type="evidence" value="ECO:0007669"/>
    <property type="project" value="UniProtKB-SubCell"/>
</dbReference>
<evidence type="ECO:0000256" key="6">
    <source>
        <dbReference type="ARBA" id="ARBA00022448"/>
    </source>
</evidence>
<evidence type="ECO:0000256" key="3">
    <source>
        <dbReference type="ARBA" id="ARBA00009025"/>
    </source>
</evidence>
<dbReference type="GO" id="GO:0048039">
    <property type="term" value="F:ubiquinone binding"/>
    <property type="evidence" value="ECO:0007669"/>
    <property type="project" value="TreeGrafter"/>
</dbReference>
<dbReference type="GO" id="GO:0042773">
    <property type="term" value="P:ATP synthesis coupled electron transport"/>
    <property type="evidence" value="ECO:0007669"/>
    <property type="project" value="InterPro"/>
</dbReference>
<evidence type="ECO:0000256" key="16">
    <source>
        <dbReference type="ARBA" id="ARBA00049551"/>
    </source>
</evidence>
<feature type="transmembrane region" description="Helical" evidence="17">
    <location>
        <begin position="423"/>
        <end position="443"/>
    </location>
</feature>
<evidence type="ECO:0000256" key="14">
    <source>
        <dbReference type="ARBA" id="ARBA00023128"/>
    </source>
</evidence>
<accession>A0AA50W7N0</accession>
<dbReference type="InterPro" id="IPR003918">
    <property type="entry name" value="NADH_UbQ_OxRdtase"/>
</dbReference>
<evidence type="ECO:0000256" key="7">
    <source>
        <dbReference type="ARBA" id="ARBA00022660"/>
    </source>
</evidence>
<proteinExistence type="inferred from homology"/>
<evidence type="ECO:0000259" key="18">
    <source>
        <dbReference type="Pfam" id="PF00361"/>
    </source>
</evidence>
<feature type="transmembrane region" description="Helical" evidence="17">
    <location>
        <begin position="140"/>
        <end position="162"/>
    </location>
</feature>
<evidence type="ECO:0000256" key="12">
    <source>
        <dbReference type="ARBA" id="ARBA00023027"/>
    </source>
</evidence>
<dbReference type="AlphaFoldDB" id="A0AA50W7N0"/>
<keyword evidence="12 17" id="KW-0520">NAD</keyword>
<evidence type="ECO:0000313" key="19">
    <source>
        <dbReference type="EMBL" id="WMH03360.1"/>
    </source>
</evidence>
<comment type="subcellular location">
    <subcellularLocation>
        <location evidence="2 17">Mitochondrion membrane</location>
        <topology evidence="2 17">Multi-pass membrane protein</topology>
    </subcellularLocation>
</comment>
<feature type="transmembrane region" description="Helical" evidence="17">
    <location>
        <begin position="21"/>
        <end position="39"/>
    </location>
</feature>
<sequence>MMIIINFLILLIFVSFMMKKYNYYYLIILMIFMLMYLFFLNYNMYWMMIYSNLGFDKFSLGLIILLFWIFILMIFVSFNVKNLNYYLILLSLLMILFFSFSFMNLFMFYLFFEMSLIPIFIFIMGWGYQPERIKASLYMMMYTLLFSLPFLFILFFLLYMFMNLNFLLINQIIFESLNFMNFMIYFYMFMVFFVKLPMFLVHNWLPKAHVEAPVTGSMILAALMLKLGGYGLLRLMMMMHKNFILFNDLVICLSFMGMVFLSMLCIRISDMKVIVAYSSVIHMGMMLLGFLSLTQWGLFGGFMMMLAHGLCSSGMFLILNYFYLRSKSRNIYLNKGLNYFFSSFMMLWFILCVDNMGAPISLNLISEVSIIMIILNWSNVILLILIISMFFCAIYNLYLFSFSFHGNYLSLYKKIYMSNIKEFYSLILHLIPLNLLIFKLSFIY</sequence>
<keyword evidence="14 17" id="KW-0496">Mitochondrion</keyword>
<organism evidence="19">
    <name type="scientific">Encyrtus aurantii</name>
    <dbReference type="NCBI Taxonomy" id="2860127"/>
    <lineage>
        <taxon>Eukaryota</taxon>
        <taxon>Metazoa</taxon>
        <taxon>Ecdysozoa</taxon>
        <taxon>Arthropoda</taxon>
        <taxon>Hexapoda</taxon>
        <taxon>Insecta</taxon>
        <taxon>Pterygota</taxon>
        <taxon>Neoptera</taxon>
        <taxon>Endopterygota</taxon>
        <taxon>Hymenoptera</taxon>
        <taxon>Apocrita</taxon>
        <taxon>Proctotrupomorpha</taxon>
        <taxon>Chalcidoidea</taxon>
        <taxon>Encyrtidae</taxon>
        <taxon>Encyrtinae</taxon>
        <taxon>Encyrtus</taxon>
    </lineage>
</organism>
<dbReference type="Pfam" id="PF00361">
    <property type="entry name" value="Proton_antipo_M"/>
    <property type="match status" value="1"/>
</dbReference>
<keyword evidence="9" id="KW-1278">Translocase</keyword>
<dbReference type="EC" id="7.1.1.2" evidence="4 17"/>
<feature type="transmembrane region" description="Helical" evidence="17">
    <location>
        <begin position="336"/>
        <end position="360"/>
    </location>
</feature>
<reference evidence="19" key="1">
    <citation type="submission" date="2023-06" db="EMBL/GenBank/DDBJ databases">
        <authorList>
            <person name="Zhang C.H."/>
            <person name="Zu G.H."/>
        </authorList>
    </citation>
    <scope>NUCLEOTIDE SEQUENCE</scope>
</reference>
<comment type="function">
    <text evidence="17">Core subunit of the mitochondrial membrane respiratory chain NADH dehydrogenase (Complex I) which catalyzes electron transfer from NADH through the respiratory chain, using ubiquinone as an electron acceptor. Essential for the catalytic activity and assembly of complex I.</text>
</comment>
<evidence type="ECO:0000256" key="1">
    <source>
        <dbReference type="ARBA" id="ARBA00003257"/>
    </source>
</evidence>
<keyword evidence="7 17" id="KW-0679">Respiratory chain</keyword>
<feature type="transmembrane region" description="Helical" evidence="17">
    <location>
        <begin position="243"/>
        <end position="266"/>
    </location>
</feature>
<feature type="transmembrane region" description="Helical" evidence="17">
    <location>
        <begin position="108"/>
        <end position="128"/>
    </location>
</feature>
<protein>
    <recommendedName>
        <fullName evidence="5 17">NADH-ubiquinone oxidoreductase chain 4</fullName>
        <ecNumber evidence="4 17">7.1.1.2</ecNumber>
    </recommendedName>
</protein>
<comment type="catalytic activity">
    <reaction evidence="16 17">
        <text>a ubiquinone + NADH + 5 H(+)(in) = a ubiquinol + NAD(+) + 4 H(+)(out)</text>
        <dbReference type="Rhea" id="RHEA:29091"/>
        <dbReference type="Rhea" id="RHEA-COMP:9565"/>
        <dbReference type="Rhea" id="RHEA-COMP:9566"/>
        <dbReference type="ChEBI" id="CHEBI:15378"/>
        <dbReference type="ChEBI" id="CHEBI:16389"/>
        <dbReference type="ChEBI" id="CHEBI:17976"/>
        <dbReference type="ChEBI" id="CHEBI:57540"/>
        <dbReference type="ChEBI" id="CHEBI:57945"/>
        <dbReference type="EC" id="7.1.1.2"/>
    </reaction>
</comment>
<keyword evidence="11 17" id="KW-1133">Transmembrane helix</keyword>
<evidence type="ECO:0000256" key="13">
    <source>
        <dbReference type="ARBA" id="ARBA00023075"/>
    </source>
</evidence>
<keyword evidence="13 17" id="KW-0830">Ubiquinone</keyword>
<evidence type="ECO:0000256" key="11">
    <source>
        <dbReference type="ARBA" id="ARBA00022989"/>
    </source>
</evidence>
<evidence type="ECO:0000256" key="17">
    <source>
        <dbReference type="RuleBase" id="RU003297"/>
    </source>
</evidence>
<dbReference type="GO" id="GO:0015990">
    <property type="term" value="P:electron transport coupled proton transport"/>
    <property type="evidence" value="ECO:0007669"/>
    <property type="project" value="TreeGrafter"/>
</dbReference>
<dbReference type="PANTHER" id="PTHR43507">
    <property type="entry name" value="NADH-UBIQUINONE OXIDOREDUCTASE CHAIN 4"/>
    <property type="match status" value="1"/>
</dbReference>
<evidence type="ECO:0000256" key="8">
    <source>
        <dbReference type="ARBA" id="ARBA00022692"/>
    </source>
</evidence>
<dbReference type="PANTHER" id="PTHR43507:SF20">
    <property type="entry name" value="NADH-UBIQUINONE OXIDOREDUCTASE CHAIN 4"/>
    <property type="match status" value="1"/>
</dbReference>
<evidence type="ECO:0000256" key="10">
    <source>
        <dbReference type="ARBA" id="ARBA00022982"/>
    </source>
</evidence>
<feature type="transmembrane region" description="Helical" evidence="17">
    <location>
        <begin position="85"/>
        <end position="102"/>
    </location>
</feature>
<feature type="transmembrane region" description="Helical" evidence="17">
    <location>
        <begin position="273"/>
        <end position="293"/>
    </location>
</feature>
<evidence type="ECO:0000256" key="15">
    <source>
        <dbReference type="ARBA" id="ARBA00023136"/>
    </source>
</evidence>
<dbReference type="PRINTS" id="PR01437">
    <property type="entry name" value="NUOXDRDTASE4"/>
</dbReference>
<dbReference type="EMBL" id="OR120384">
    <property type="protein sequence ID" value="WMH03360.1"/>
    <property type="molecule type" value="Genomic_DNA"/>
</dbReference>
<geneLocation type="mitochondrion" evidence="19"/>